<reference evidence="2" key="2">
    <citation type="journal article" date="2021" name="World Allergy Organ. J.">
        <title>Chromosome-level assembly of Dermatophagoides farinae genome and transcriptome reveals two novel allergens Der f 37 and Der f 39.</title>
        <authorList>
            <person name="Chen J."/>
            <person name="Cai Z."/>
            <person name="Fan D."/>
            <person name="Hu J."/>
            <person name="Hou Y."/>
            <person name="He Y."/>
            <person name="Zhang Z."/>
            <person name="Zhao Z."/>
            <person name="Gao P."/>
            <person name="Hu W."/>
            <person name="Sun J."/>
            <person name="Li J."/>
            <person name="Ji K."/>
        </authorList>
    </citation>
    <scope>NUCLEOTIDE SEQUENCE</scope>
    <source>
        <strain evidence="2">JKM2019</strain>
    </source>
</reference>
<sequence length="638" mass="73155">MQMAYCWGQNVKLTFSETKTKLMYMSRRIRSPTHPPVSMNNMAVTPVEDIKILGVTFDRKLDYRPHVHKTLEKAARVFKKIMTIAQKTYGLGPKTAHLLLNCVFLPTITYGCHVWKRAIQYQYMKLELRRTLKPMVQLITKSYSTASFIAITAISNSPPLDLVIEYVANVTIARITGKYRHNDNEIVLDKYCANINELLPPPNIINRQPFPTTNRQIFIKSIQRTLGIGCVFMAFFGDQLIATVTHRLPNHCSILQADLFTIHLAIRWITDNHLDYSATTIICNNIGALQHVVKKNNKKKSELAESIIRSTNDNIIICWKKVDRNDPIQRKLRKKATVTANNHRRNVSYHSAPLSFVKRQEKINMYNNWSTVYDNDPAGTTIKTLCPHLNDARRFAPYVSFWLSQSLTGHGQFGQFYIDSDSLMIKPVNVQNGHDIQSVHHLRFDCPLTGRLRYHYSLAISSCVNIIDRTKMDVILYEQIAINGLKWLSLFGSNFIWKIRLYKYLCTADLRKAFLQISIHPEHRKYLRLLWKEKDNQIKKYEMTVLPFGVISSPAILPQVVDKMVQSIGNNSSRKMLTGVTYMDDLLIGSNDIGDLRQCIVDAERTFNSSGFEIHKIYSNASIYDEASPDSSGLLGLS</sequence>
<dbReference type="Gene3D" id="3.10.10.10">
    <property type="entry name" value="HIV Type 1 Reverse Transcriptase, subunit A, domain 1"/>
    <property type="match status" value="1"/>
</dbReference>
<dbReference type="GO" id="GO:0071897">
    <property type="term" value="P:DNA biosynthetic process"/>
    <property type="evidence" value="ECO:0007669"/>
    <property type="project" value="UniProtKB-ARBA"/>
</dbReference>
<reference evidence="2" key="1">
    <citation type="submission" date="2020-06" db="EMBL/GenBank/DDBJ databases">
        <authorList>
            <person name="Ji K."/>
            <person name="Li J."/>
        </authorList>
    </citation>
    <scope>NUCLEOTIDE SEQUENCE</scope>
    <source>
        <strain evidence="2">JKM2019</strain>
        <tissue evidence="2">Whole body</tissue>
    </source>
</reference>
<dbReference type="InterPro" id="IPR043502">
    <property type="entry name" value="DNA/RNA_pol_sf"/>
</dbReference>
<dbReference type="Pfam" id="PF00078">
    <property type="entry name" value="RVT_1"/>
    <property type="match status" value="1"/>
</dbReference>
<feature type="domain" description="Reverse transcriptase" evidence="1">
    <location>
        <begin position="490"/>
        <end position="616"/>
    </location>
</feature>
<dbReference type="EMBL" id="SDOV01000002">
    <property type="protein sequence ID" value="KAH7643460.1"/>
    <property type="molecule type" value="Genomic_DNA"/>
</dbReference>
<dbReference type="PANTHER" id="PTHR47331">
    <property type="entry name" value="PHD-TYPE DOMAIN-CONTAINING PROTEIN"/>
    <property type="match status" value="1"/>
</dbReference>
<dbReference type="InterPro" id="IPR000477">
    <property type="entry name" value="RT_dom"/>
</dbReference>
<protein>
    <recommendedName>
        <fullName evidence="1">Reverse transcriptase domain-containing protein</fullName>
    </recommendedName>
</protein>
<evidence type="ECO:0000313" key="2">
    <source>
        <dbReference type="EMBL" id="KAH7643460.1"/>
    </source>
</evidence>
<organism evidence="2">
    <name type="scientific">Dermatophagoides farinae</name>
    <name type="common">American house dust mite</name>
    <dbReference type="NCBI Taxonomy" id="6954"/>
    <lineage>
        <taxon>Eukaryota</taxon>
        <taxon>Metazoa</taxon>
        <taxon>Ecdysozoa</taxon>
        <taxon>Arthropoda</taxon>
        <taxon>Chelicerata</taxon>
        <taxon>Arachnida</taxon>
        <taxon>Acari</taxon>
        <taxon>Acariformes</taxon>
        <taxon>Sarcoptiformes</taxon>
        <taxon>Astigmata</taxon>
        <taxon>Psoroptidia</taxon>
        <taxon>Analgoidea</taxon>
        <taxon>Pyroglyphidae</taxon>
        <taxon>Dermatophagoidinae</taxon>
        <taxon>Dermatophagoides</taxon>
    </lineage>
</organism>
<dbReference type="Gene3D" id="3.30.70.270">
    <property type="match status" value="1"/>
</dbReference>
<comment type="caution">
    <text evidence="2">The sequence shown here is derived from an EMBL/GenBank/DDBJ whole genome shotgun (WGS) entry which is preliminary data.</text>
</comment>
<dbReference type="PANTHER" id="PTHR47331:SF5">
    <property type="entry name" value="RIBONUCLEASE H"/>
    <property type="match status" value="1"/>
</dbReference>
<dbReference type="SUPFAM" id="SSF56672">
    <property type="entry name" value="DNA/RNA polymerases"/>
    <property type="match status" value="1"/>
</dbReference>
<accession>A0A9D4P5J0</accession>
<gene>
    <name evidence="2" type="ORF">HUG17_5822</name>
</gene>
<dbReference type="AlphaFoldDB" id="A0A9D4P5J0"/>
<dbReference type="InterPro" id="IPR043128">
    <property type="entry name" value="Rev_trsase/Diguanyl_cyclase"/>
</dbReference>
<proteinExistence type="predicted"/>
<name>A0A9D4P5J0_DERFA</name>
<evidence type="ECO:0000259" key="1">
    <source>
        <dbReference type="Pfam" id="PF00078"/>
    </source>
</evidence>
<dbReference type="Proteomes" id="UP000828236">
    <property type="component" value="Unassembled WGS sequence"/>
</dbReference>